<keyword evidence="1" id="KW-1133">Transmembrane helix</keyword>
<organism evidence="2 3">
    <name type="scientific">Candidatus Collierbacteria bacterium GW2011_GWC2_43_12</name>
    <dbReference type="NCBI Taxonomy" id="1618390"/>
    <lineage>
        <taxon>Bacteria</taxon>
        <taxon>Candidatus Collieribacteriota</taxon>
    </lineage>
</organism>
<evidence type="ECO:0008006" key="4">
    <source>
        <dbReference type="Google" id="ProtNLM"/>
    </source>
</evidence>
<dbReference type="AlphaFoldDB" id="A0A0G1D646"/>
<comment type="caution">
    <text evidence="2">The sequence shown here is derived from an EMBL/GenBank/DDBJ whole genome shotgun (WGS) entry which is preliminary data.</text>
</comment>
<protein>
    <recommendedName>
        <fullName evidence="4">Integral membrane protein</fullName>
    </recommendedName>
</protein>
<keyword evidence="1" id="KW-0472">Membrane</keyword>
<feature type="transmembrane region" description="Helical" evidence="1">
    <location>
        <begin position="34"/>
        <end position="55"/>
    </location>
</feature>
<dbReference type="Proteomes" id="UP000033980">
    <property type="component" value="Unassembled WGS sequence"/>
</dbReference>
<keyword evidence="1" id="KW-0812">Transmembrane</keyword>
<gene>
    <name evidence="2" type="ORF">UV68_C0026G0020</name>
</gene>
<dbReference type="EMBL" id="LCFK01000026">
    <property type="protein sequence ID" value="KKS93147.1"/>
    <property type="molecule type" value="Genomic_DNA"/>
</dbReference>
<proteinExistence type="predicted"/>
<feature type="transmembrane region" description="Helical" evidence="1">
    <location>
        <begin position="76"/>
        <end position="102"/>
    </location>
</feature>
<accession>A0A0G1D646</accession>
<name>A0A0G1D646_9BACT</name>
<sequence>MIRQVHAIALEELYPPGKAMGGEGAQISTLLNPFIINIFIISGLLAFFVIILAGFNYITAAGDKNKVEQAQHMLTYGIVGLVVVVTSFLITRIIGAVIGFPFF</sequence>
<dbReference type="Pfam" id="PF18895">
    <property type="entry name" value="T4SS_pilin"/>
    <property type="match status" value="1"/>
</dbReference>
<reference evidence="2 3" key="1">
    <citation type="journal article" date="2015" name="Nature">
        <title>rRNA introns, odd ribosomes, and small enigmatic genomes across a large radiation of phyla.</title>
        <authorList>
            <person name="Brown C.T."/>
            <person name="Hug L.A."/>
            <person name="Thomas B.C."/>
            <person name="Sharon I."/>
            <person name="Castelle C.J."/>
            <person name="Singh A."/>
            <person name="Wilkins M.J."/>
            <person name="Williams K.H."/>
            <person name="Banfield J.F."/>
        </authorList>
    </citation>
    <scope>NUCLEOTIDE SEQUENCE [LARGE SCALE GENOMIC DNA]</scope>
</reference>
<dbReference type="InterPro" id="IPR043993">
    <property type="entry name" value="T4SS_pilin"/>
</dbReference>
<evidence type="ECO:0000313" key="3">
    <source>
        <dbReference type="Proteomes" id="UP000033980"/>
    </source>
</evidence>
<evidence type="ECO:0000313" key="2">
    <source>
        <dbReference type="EMBL" id="KKS93147.1"/>
    </source>
</evidence>
<evidence type="ECO:0000256" key="1">
    <source>
        <dbReference type="SAM" id="Phobius"/>
    </source>
</evidence>